<dbReference type="NCBIfam" id="TIGR01167">
    <property type="entry name" value="LPXTG_anchor"/>
    <property type="match status" value="1"/>
</dbReference>
<gene>
    <name evidence="2" type="ORF">H4W79_000060</name>
</gene>
<dbReference type="EMBL" id="JADBDY010000001">
    <property type="protein sequence ID" value="MBE1455846.1"/>
    <property type="molecule type" value="Genomic_DNA"/>
</dbReference>
<protein>
    <submittedName>
        <fullName evidence="2">LPXTG-motif cell wall-anchored protein</fullName>
    </submittedName>
</protein>
<dbReference type="RefSeq" id="WP_191273943.1">
    <property type="nucleotide sequence ID" value="NZ_BMXJ01000007.1"/>
</dbReference>
<evidence type="ECO:0000256" key="1">
    <source>
        <dbReference type="SAM" id="Phobius"/>
    </source>
</evidence>
<keyword evidence="1" id="KW-0472">Membrane</keyword>
<organism evidence="2 3">
    <name type="scientific">Nocardiopsis terrae</name>
    <dbReference type="NCBI Taxonomy" id="372655"/>
    <lineage>
        <taxon>Bacteria</taxon>
        <taxon>Bacillati</taxon>
        <taxon>Actinomycetota</taxon>
        <taxon>Actinomycetes</taxon>
        <taxon>Streptosporangiales</taxon>
        <taxon>Nocardiopsidaceae</taxon>
        <taxon>Nocardiopsis</taxon>
    </lineage>
</organism>
<feature type="transmembrane region" description="Helical" evidence="1">
    <location>
        <begin position="22"/>
        <end position="44"/>
    </location>
</feature>
<keyword evidence="3" id="KW-1185">Reference proteome</keyword>
<keyword evidence="1" id="KW-1133">Transmembrane helix</keyword>
<comment type="caution">
    <text evidence="2">The sequence shown here is derived from an EMBL/GenBank/DDBJ whole genome shotgun (WGS) entry which is preliminary data.</text>
</comment>
<accession>A0ABR9HAC6</accession>
<sequence length="52" mass="5210">MPYGSAAGPGATLAATGFATGYFWLVATGLVLVVAGALLVRVTFRRGVGPVE</sequence>
<dbReference type="Proteomes" id="UP000598217">
    <property type="component" value="Unassembled WGS sequence"/>
</dbReference>
<reference evidence="2 3" key="1">
    <citation type="submission" date="2020-10" db="EMBL/GenBank/DDBJ databases">
        <title>Sequencing the genomes of 1000 actinobacteria strains.</title>
        <authorList>
            <person name="Klenk H.-P."/>
        </authorList>
    </citation>
    <scope>NUCLEOTIDE SEQUENCE [LARGE SCALE GENOMIC DNA]</scope>
    <source>
        <strain evidence="2 3">DSM 45157</strain>
    </source>
</reference>
<proteinExistence type="predicted"/>
<evidence type="ECO:0000313" key="3">
    <source>
        <dbReference type="Proteomes" id="UP000598217"/>
    </source>
</evidence>
<keyword evidence="1" id="KW-0812">Transmembrane</keyword>
<evidence type="ECO:0000313" key="2">
    <source>
        <dbReference type="EMBL" id="MBE1455846.1"/>
    </source>
</evidence>
<name>A0ABR9HAC6_9ACTN</name>